<dbReference type="PANTHER" id="PTHR48079">
    <property type="entry name" value="PROTEIN YEEZ"/>
    <property type="match status" value="1"/>
</dbReference>
<dbReference type="Gene3D" id="3.40.50.720">
    <property type="entry name" value="NAD(P)-binding Rossmann-like Domain"/>
    <property type="match status" value="1"/>
</dbReference>
<feature type="domain" description="NAD-dependent epimerase/dehydratase" evidence="1">
    <location>
        <begin position="5"/>
        <end position="224"/>
    </location>
</feature>
<dbReference type="Pfam" id="PF01370">
    <property type="entry name" value="Epimerase"/>
    <property type="match status" value="1"/>
</dbReference>
<dbReference type="Proteomes" id="UP000580043">
    <property type="component" value="Unassembled WGS sequence"/>
</dbReference>
<dbReference type="RefSeq" id="WP_169145432.1">
    <property type="nucleotide sequence ID" value="NZ_JABBGA010000005.1"/>
</dbReference>
<dbReference type="InterPro" id="IPR036291">
    <property type="entry name" value="NAD(P)-bd_dom_sf"/>
</dbReference>
<proteinExistence type="predicted"/>
<evidence type="ECO:0000259" key="1">
    <source>
        <dbReference type="Pfam" id="PF01370"/>
    </source>
</evidence>
<comment type="caution">
    <text evidence="2">The sequence shown here is derived from an EMBL/GenBank/DDBJ whole genome shotgun (WGS) entry which is preliminary data.</text>
</comment>
<dbReference type="GO" id="GO:0005737">
    <property type="term" value="C:cytoplasm"/>
    <property type="evidence" value="ECO:0007669"/>
    <property type="project" value="TreeGrafter"/>
</dbReference>
<name>A0A848G8I5_9RHOO</name>
<evidence type="ECO:0000313" key="2">
    <source>
        <dbReference type="EMBL" id="NML25891.1"/>
    </source>
</evidence>
<dbReference type="InterPro" id="IPR051783">
    <property type="entry name" value="NAD(P)-dependent_oxidoreduct"/>
</dbReference>
<dbReference type="GO" id="GO:0004029">
    <property type="term" value="F:aldehyde dehydrogenase (NAD+) activity"/>
    <property type="evidence" value="ECO:0007669"/>
    <property type="project" value="TreeGrafter"/>
</dbReference>
<dbReference type="EMBL" id="JABBGA010000005">
    <property type="protein sequence ID" value="NML25891.1"/>
    <property type="molecule type" value="Genomic_DNA"/>
</dbReference>
<accession>A0A848G8I5</accession>
<gene>
    <name evidence="2" type="ORF">HHL15_09075</name>
</gene>
<protein>
    <submittedName>
        <fullName evidence="2">NAD-dependent epimerase/dehydratase family protein</fullName>
    </submittedName>
</protein>
<dbReference type="SUPFAM" id="SSF51735">
    <property type="entry name" value="NAD(P)-binding Rossmann-fold domains"/>
    <property type="match status" value="1"/>
</dbReference>
<dbReference type="AlphaFoldDB" id="A0A848G8I5"/>
<evidence type="ECO:0000313" key="3">
    <source>
        <dbReference type="Proteomes" id="UP000580043"/>
    </source>
</evidence>
<reference evidence="2 3" key="1">
    <citation type="submission" date="2020-04" db="EMBL/GenBank/DDBJ databases">
        <title>Zoogloea sp. G-4-1-14 isolated from soil.</title>
        <authorList>
            <person name="Dahal R.H."/>
        </authorList>
    </citation>
    <scope>NUCLEOTIDE SEQUENCE [LARGE SCALE GENOMIC DNA]</scope>
    <source>
        <strain evidence="2 3">G-4-1-14</strain>
    </source>
</reference>
<dbReference type="PANTHER" id="PTHR48079:SF6">
    <property type="entry name" value="NAD(P)-BINDING DOMAIN-CONTAINING PROTEIN-RELATED"/>
    <property type="match status" value="1"/>
</dbReference>
<keyword evidence="3" id="KW-1185">Reference proteome</keyword>
<sequence>MTGAVLVSGGRGFIGRRLVARLRQDGADVHVMTRGLPGPSEIQAELTRPDTLPPACSGVDTVYHCAGHAHAFACLAADEEARHWQVNFEGTRALAEAAGQAGVRCFVFLSSVKAQAEPGELCADEDAPGVPDSAYGQAKRAAEEAVLEAGRRHGMRVINLRPAMVFGAGGRGNLERMAALVRRGLFPPLPETGNRRSMVHVDDLVAAMRLVAGDPRAAGRTYIIAHAQAPSGRGLYDALRHAVGLPPVGWAVPRALLLAAARCGDLLQVLSGRRVPLDSEALGRLLDSACYSPQRIDRELGWRAVVSLEAGLWEMLHGA</sequence>
<dbReference type="InterPro" id="IPR001509">
    <property type="entry name" value="Epimerase_deHydtase"/>
</dbReference>
<organism evidence="2 3">
    <name type="scientific">Zoogloea dura</name>
    <dbReference type="NCBI Taxonomy" id="2728840"/>
    <lineage>
        <taxon>Bacteria</taxon>
        <taxon>Pseudomonadati</taxon>
        <taxon>Pseudomonadota</taxon>
        <taxon>Betaproteobacteria</taxon>
        <taxon>Rhodocyclales</taxon>
        <taxon>Zoogloeaceae</taxon>
        <taxon>Zoogloea</taxon>
    </lineage>
</organism>